<evidence type="ECO:0000256" key="1">
    <source>
        <dbReference type="ARBA" id="ARBA00022801"/>
    </source>
</evidence>
<dbReference type="OrthoDB" id="10263094at2759"/>
<protein>
    <recommendedName>
        <fullName evidence="5">Palmitoyl-protein thioesterase 1</fullName>
    </recommendedName>
</protein>
<dbReference type="SUPFAM" id="SSF53474">
    <property type="entry name" value="alpha/beta-Hydrolases"/>
    <property type="match status" value="1"/>
</dbReference>
<comment type="caution">
    <text evidence="3">The sequence shown here is derived from an EMBL/GenBank/DDBJ whole genome shotgun (WGS) entry which is preliminary data.</text>
</comment>
<dbReference type="InterPro" id="IPR029058">
    <property type="entry name" value="AB_hydrolase_fold"/>
</dbReference>
<feature type="signal peptide" evidence="2">
    <location>
        <begin position="1"/>
        <end position="28"/>
    </location>
</feature>
<keyword evidence="4" id="KW-1185">Reference proteome</keyword>
<feature type="chain" id="PRO_5032809311" description="Palmitoyl-protein thioesterase 1" evidence="2">
    <location>
        <begin position="29"/>
        <end position="312"/>
    </location>
</feature>
<evidence type="ECO:0000256" key="2">
    <source>
        <dbReference type="SAM" id="SignalP"/>
    </source>
</evidence>
<evidence type="ECO:0000313" key="3">
    <source>
        <dbReference type="EMBL" id="KAF8689365.1"/>
    </source>
</evidence>
<gene>
    <name evidence="3" type="ORF">HU200_041906</name>
</gene>
<evidence type="ECO:0000313" key="4">
    <source>
        <dbReference type="Proteomes" id="UP000636709"/>
    </source>
</evidence>
<dbReference type="PANTHER" id="PTHR11247:SF8">
    <property type="entry name" value="PALMITOYL-PROTEIN THIOESTERASE 1"/>
    <property type="match status" value="1"/>
</dbReference>
<dbReference type="Gene3D" id="3.40.50.1820">
    <property type="entry name" value="alpha/beta hydrolase"/>
    <property type="match status" value="1"/>
</dbReference>
<accession>A0A835EF81</accession>
<keyword evidence="1" id="KW-0378">Hydrolase</keyword>
<dbReference type="Pfam" id="PF02089">
    <property type="entry name" value="Palm_thioest"/>
    <property type="match status" value="1"/>
</dbReference>
<dbReference type="AlphaFoldDB" id="A0A835EF81"/>
<name>A0A835EF81_9POAL</name>
<dbReference type="GO" id="GO:0016790">
    <property type="term" value="F:thiolester hydrolase activity"/>
    <property type="evidence" value="ECO:0007669"/>
    <property type="project" value="TreeGrafter"/>
</dbReference>
<evidence type="ECO:0008006" key="5">
    <source>
        <dbReference type="Google" id="ProtNLM"/>
    </source>
</evidence>
<keyword evidence="2" id="KW-0732">Signal</keyword>
<sequence>MAAPAPRDVATAVLLLLLSPVLSPVASAVPFIVLHGIGDECGNDGLTSFTKMLGEWSGSKGYCIEIGRGAWDSWLMPLLEQANTVCKKVKKMKELSGGYNIVGLSQGNLIGRAVVEYCDSGPPVKNFISIGGPHAGTASVPLCGSGLLCILIDNLIKMEIYSDYVQAHLAPSGYLKIPTDMEDYLKGCRFLPKLNNEIPSERNATYKERFSSLENLVLIMFEDDAVLIPRETAWFGYYPDGAFNPVLPPQQTKLYTEDWIGLKTLDEAGRVKFVSVPGGHLRISRSDMKKYIVPYLKPDASSKLSIRRILSL</sequence>
<proteinExistence type="predicted"/>
<dbReference type="PANTHER" id="PTHR11247">
    <property type="entry name" value="PALMITOYL-PROTEIN THIOESTERASE/DOLICHYLDIPHOSPHATASE 1"/>
    <property type="match status" value="1"/>
</dbReference>
<dbReference type="EMBL" id="JACEFO010002020">
    <property type="protein sequence ID" value="KAF8689365.1"/>
    <property type="molecule type" value="Genomic_DNA"/>
</dbReference>
<organism evidence="3 4">
    <name type="scientific">Digitaria exilis</name>
    <dbReference type="NCBI Taxonomy" id="1010633"/>
    <lineage>
        <taxon>Eukaryota</taxon>
        <taxon>Viridiplantae</taxon>
        <taxon>Streptophyta</taxon>
        <taxon>Embryophyta</taxon>
        <taxon>Tracheophyta</taxon>
        <taxon>Spermatophyta</taxon>
        <taxon>Magnoliopsida</taxon>
        <taxon>Liliopsida</taxon>
        <taxon>Poales</taxon>
        <taxon>Poaceae</taxon>
        <taxon>PACMAD clade</taxon>
        <taxon>Panicoideae</taxon>
        <taxon>Panicodae</taxon>
        <taxon>Paniceae</taxon>
        <taxon>Anthephorinae</taxon>
        <taxon>Digitaria</taxon>
    </lineage>
</organism>
<reference evidence="3" key="1">
    <citation type="submission" date="2020-07" db="EMBL/GenBank/DDBJ databases">
        <title>Genome sequence and genetic diversity analysis of an under-domesticated orphan crop, white fonio (Digitaria exilis).</title>
        <authorList>
            <person name="Bennetzen J.L."/>
            <person name="Chen S."/>
            <person name="Ma X."/>
            <person name="Wang X."/>
            <person name="Yssel A.E.J."/>
            <person name="Chaluvadi S.R."/>
            <person name="Johnson M."/>
            <person name="Gangashetty P."/>
            <person name="Hamidou F."/>
            <person name="Sanogo M.D."/>
            <person name="Zwaenepoel A."/>
            <person name="Wallace J."/>
            <person name="Van De Peer Y."/>
            <person name="Van Deynze A."/>
        </authorList>
    </citation>
    <scope>NUCLEOTIDE SEQUENCE</scope>
    <source>
        <tissue evidence="3">Leaves</tissue>
    </source>
</reference>
<dbReference type="Proteomes" id="UP000636709">
    <property type="component" value="Unassembled WGS sequence"/>
</dbReference>